<dbReference type="GO" id="GO:0016787">
    <property type="term" value="F:hydrolase activity"/>
    <property type="evidence" value="ECO:0007669"/>
    <property type="project" value="UniProtKB-KW"/>
</dbReference>
<dbReference type="SMART" id="SM00487">
    <property type="entry name" value="DEXDc"/>
    <property type="match status" value="1"/>
</dbReference>
<dbReference type="FunFam" id="3.40.50.300:FF:000813">
    <property type="entry name" value="helicase POLQ-like isoform X1"/>
    <property type="match status" value="1"/>
</dbReference>
<reference evidence="11" key="2">
    <citation type="submission" date="2025-08" db="UniProtKB">
        <authorList>
            <consortium name="Ensembl"/>
        </authorList>
    </citation>
    <scope>IDENTIFICATION</scope>
</reference>
<gene>
    <name evidence="11" type="primary">HELQ</name>
</gene>
<feature type="domain" description="Helicase ATP-binding" evidence="10">
    <location>
        <begin position="333"/>
        <end position="475"/>
    </location>
</feature>
<feature type="region of interest" description="Disordered" evidence="9">
    <location>
        <begin position="107"/>
        <end position="175"/>
    </location>
</feature>
<dbReference type="GO" id="GO:0005524">
    <property type="term" value="F:ATP binding"/>
    <property type="evidence" value="ECO:0007669"/>
    <property type="project" value="UniProtKB-KW"/>
</dbReference>
<feature type="region of interest" description="Disordered" evidence="9">
    <location>
        <begin position="1"/>
        <end position="33"/>
    </location>
</feature>
<keyword evidence="8" id="KW-0539">Nucleus</keyword>
<dbReference type="InterPro" id="IPR050474">
    <property type="entry name" value="Hel308_SKI2-like"/>
</dbReference>
<organism evidence="11 12">
    <name type="scientific">Anas platyrhynchos platyrhynchos</name>
    <name type="common">Northern mallard</name>
    <dbReference type="NCBI Taxonomy" id="8840"/>
    <lineage>
        <taxon>Eukaryota</taxon>
        <taxon>Metazoa</taxon>
        <taxon>Chordata</taxon>
        <taxon>Craniata</taxon>
        <taxon>Vertebrata</taxon>
        <taxon>Euteleostomi</taxon>
        <taxon>Archelosauria</taxon>
        <taxon>Archosauria</taxon>
        <taxon>Dinosauria</taxon>
        <taxon>Saurischia</taxon>
        <taxon>Theropoda</taxon>
        <taxon>Coelurosauria</taxon>
        <taxon>Aves</taxon>
        <taxon>Neognathae</taxon>
        <taxon>Galloanserae</taxon>
        <taxon>Anseriformes</taxon>
        <taxon>Anatidae</taxon>
        <taxon>Anatinae</taxon>
        <taxon>Anas</taxon>
    </lineage>
</organism>
<evidence type="ECO:0000256" key="8">
    <source>
        <dbReference type="ARBA" id="ARBA00023242"/>
    </source>
</evidence>
<evidence type="ECO:0000256" key="6">
    <source>
        <dbReference type="ARBA" id="ARBA00022840"/>
    </source>
</evidence>
<evidence type="ECO:0000256" key="5">
    <source>
        <dbReference type="ARBA" id="ARBA00022806"/>
    </source>
</evidence>
<dbReference type="PROSITE" id="PS51192">
    <property type="entry name" value="HELICASE_ATP_BIND_1"/>
    <property type="match status" value="1"/>
</dbReference>
<evidence type="ECO:0000256" key="3">
    <source>
        <dbReference type="ARBA" id="ARBA00022763"/>
    </source>
</evidence>
<feature type="region of interest" description="Disordered" evidence="9">
    <location>
        <begin position="200"/>
        <end position="248"/>
    </location>
</feature>
<comment type="subcellular location">
    <subcellularLocation>
        <location evidence="1">Nucleus</location>
    </subcellularLocation>
</comment>
<evidence type="ECO:0000313" key="11">
    <source>
        <dbReference type="Ensembl" id="ENSAPLP00000025776.1"/>
    </source>
</evidence>
<evidence type="ECO:0000313" key="12">
    <source>
        <dbReference type="Proteomes" id="UP000016666"/>
    </source>
</evidence>
<sequence length="508" mass="54720">MAEPPLAVRRRSRLGAARKRSRPPEGHSAACSPLAVKRASIGGEGTPAQSPVRGRGRAAACRGPAVPRCRCAELTPAALSPQQCDDSEEDMFGDYGSFCEDDSVLAQALATEPAHPQDAEAAAGVVPESLRLGTDQREQENYSASETGGTRAGDTERGVQTPASDPPGASEELADSLFDELPSSQLLYFAEMCQPSAGSQTAAGTEKVDASKCSSSDKVRSASSPCPDSEHKNRSTEFSSGMKSDSCKNTSLKDHLKNALTENAKAQTVKVSKTKQLKEAILSEEICVARKAIGSSSVDIGPFYGLPSKVKDLLRQLRGIETLYEWQHDCLTLECLQQRKNLIYSLPTSGGKTLVAEILILQELLCMQKDVLMILPYVAIVQEKVWGLSSFGIELGFLVEEYAGSKGRFPPIKRRCKKSLYIATIEKGHMLVNSLIETDRIGDLGLVVVDELHMLGEGSRGATLEMTLAKILYTSSKSCLQSASLKCCCAVISRVKSWLCFLVGLDCF</sequence>
<dbReference type="InterPro" id="IPR014001">
    <property type="entry name" value="Helicase_ATP-bd"/>
</dbReference>
<dbReference type="PANTHER" id="PTHR47961">
    <property type="entry name" value="DNA POLYMERASE THETA, PUTATIVE (AFU_ORTHOLOGUE AFUA_1G05260)-RELATED"/>
    <property type="match status" value="1"/>
</dbReference>
<reference evidence="11" key="3">
    <citation type="submission" date="2025-09" db="UniProtKB">
        <authorList>
            <consortium name="Ensembl"/>
        </authorList>
    </citation>
    <scope>IDENTIFICATION</scope>
</reference>
<keyword evidence="2" id="KW-0547">Nucleotide-binding</keyword>
<reference evidence="11 12" key="1">
    <citation type="submission" date="2017-10" db="EMBL/GenBank/DDBJ databases">
        <title>A new Pekin duck reference genome.</title>
        <authorList>
            <person name="Hou Z.-C."/>
            <person name="Zhou Z.-K."/>
            <person name="Zhu F."/>
            <person name="Hou S.-S."/>
        </authorList>
    </citation>
    <scope>NUCLEOTIDE SEQUENCE [LARGE SCALE GENOMIC DNA]</scope>
</reference>
<proteinExistence type="predicted"/>
<feature type="compositionally biased region" description="Polar residues" evidence="9">
    <location>
        <begin position="236"/>
        <end position="248"/>
    </location>
</feature>
<dbReference type="Proteomes" id="UP000016666">
    <property type="component" value="Chromosome 4"/>
</dbReference>
<dbReference type="AlphaFoldDB" id="A0A493TIQ2"/>
<evidence type="ECO:0000259" key="10">
    <source>
        <dbReference type="PROSITE" id="PS51192"/>
    </source>
</evidence>
<keyword evidence="4" id="KW-0378">Hydrolase</keyword>
<dbReference type="SUPFAM" id="SSF52540">
    <property type="entry name" value="P-loop containing nucleoside triphosphate hydrolases"/>
    <property type="match status" value="1"/>
</dbReference>
<dbReference type="GeneTree" id="ENSGT00940000157350"/>
<dbReference type="PANTHER" id="PTHR47961:SF12">
    <property type="entry name" value="HELICASE POLQ-LIKE"/>
    <property type="match status" value="1"/>
</dbReference>
<dbReference type="GO" id="GO:0006281">
    <property type="term" value="P:DNA repair"/>
    <property type="evidence" value="ECO:0007669"/>
    <property type="project" value="UniProtKB-KW"/>
</dbReference>
<keyword evidence="12" id="KW-1185">Reference proteome</keyword>
<dbReference type="GO" id="GO:0003676">
    <property type="term" value="F:nucleic acid binding"/>
    <property type="evidence" value="ECO:0007669"/>
    <property type="project" value="InterPro"/>
</dbReference>
<name>A0A493TIQ2_ANAPP</name>
<evidence type="ECO:0000256" key="9">
    <source>
        <dbReference type="SAM" id="MobiDB-lite"/>
    </source>
</evidence>
<dbReference type="Gene3D" id="3.40.50.300">
    <property type="entry name" value="P-loop containing nucleotide triphosphate hydrolases"/>
    <property type="match status" value="1"/>
</dbReference>
<feature type="compositionally biased region" description="Basic and acidic residues" evidence="9">
    <location>
        <begin position="206"/>
        <end position="220"/>
    </location>
</feature>
<dbReference type="GO" id="GO:0004386">
    <property type="term" value="F:helicase activity"/>
    <property type="evidence" value="ECO:0007669"/>
    <property type="project" value="UniProtKB-KW"/>
</dbReference>
<feature type="compositionally biased region" description="Basic residues" evidence="9">
    <location>
        <begin position="8"/>
        <end position="21"/>
    </location>
</feature>
<dbReference type="Pfam" id="PF00270">
    <property type="entry name" value="DEAD"/>
    <property type="match status" value="1"/>
</dbReference>
<dbReference type="InterPro" id="IPR011545">
    <property type="entry name" value="DEAD/DEAH_box_helicase_dom"/>
</dbReference>
<dbReference type="GO" id="GO:0005634">
    <property type="term" value="C:nucleus"/>
    <property type="evidence" value="ECO:0007669"/>
    <property type="project" value="UniProtKB-SubCell"/>
</dbReference>
<keyword evidence="3" id="KW-0227">DNA damage</keyword>
<dbReference type="InterPro" id="IPR027417">
    <property type="entry name" value="P-loop_NTPase"/>
</dbReference>
<accession>A0A493TIQ2</accession>
<dbReference type="CDD" id="cd18026">
    <property type="entry name" value="DEXHc_POLQ-like"/>
    <property type="match status" value="1"/>
</dbReference>
<evidence type="ECO:0000256" key="7">
    <source>
        <dbReference type="ARBA" id="ARBA00023204"/>
    </source>
</evidence>
<dbReference type="Ensembl" id="ENSAPLT00000025725.1">
    <property type="protein sequence ID" value="ENSAPLP00000025776.1"/>
    <property type="gene ID" value="ENSAPLG00000012292.2"/>
</dbReference>
<evidence type="ECO:0000256" key="4">
    <source>
        <dbReference type="ARBA" id="ARBA00022801"/>
    </source>
</evidence>
<keyword evidence="7" id="KW-0234">DNA repair</keyword>
<keyword evidence="5" id="KW-0347">Helicase</keyword>
<evidence type="ECO:0000256" key="2">
    <source>
        <dbReference type="ARBA" id="ARBA00022741"/>
    </source>
</evidence>
<evidence type="ECO:0000256" key="1">
    <source>
        <dbReference type="ARBA" id="ARBA00004123"/>
    </source>
</evidence>
<protein>
    <submittedName>
        <fullName evidence="11">Helicase, POLQ like</fullName>
    </submittedName>
</protein>
<keyword evidence="6" id="KW-0067">ATP-binding</keyword>